<evidence type="ECO:0000256" key="1">
    <source>
        <dbReference type="SAM" id="MobiDB-lite"/>
    </source>
</evidence>
<keyword evidence="4" id="KW-1185">Reference proteome</keyword>
<evidence type="ECO:0000313" key="4">
    <source>
        <dbReference type="Proteomes" id="UP000315439"/>
    </source>
</evidence>
<dbReference type="RefSeq" id="WP_142932823.1">
    <property type="nucleotide sequence ID" value="NZ_ML660167.1"/>
</dbReference>
<feature type="transmembrane region" description="Helical" evidence="2">
    <location>
        <begin position="47"/>
        <end position="67"/>
    </location>
</feature>
<accession>A0A545U8W3</accession>
<comment type="caution">
    <text evidence="3">The sequence shown here is derived from an EMBL/GenBank/DDBJ whole genome shotgun (WGS) entry which is preliminary data.</text>
</comment>
<keyword evidence="2" id="KW-0812">Transmembrane</keyword>
<sequence length="285" mass="31482">MSEDSQTTTDKKADSKNSKQSPANLSNLINQVINPDNLALLKKGDRFIIMAGGLIVLAALGAVTAMKDSPFEQTLLTIVAMVLVIILVGLVQWRAVTMKDAEADLQSQATAARSVNGHWWQLVYSEKHSGLSYVSISISDVAEKHAMHGIAFNENGHRVARWSSDAIAIRTTTPVELFYFWSGTKLDSGQSKVISGLGRFRFDSVGRESFPFEAEGAFTKGTSALLEFESAVTVELIRFRKDEVEQIIRDPANLSKLAIAAFNRFREQRDRVLNQRFISNDGEKG</sequence>
<keyword evidence="2" id="KW-0472">Membrane</keyword>
<evidence type="ECO:0000256" key="2">
    <source>
        <dbReference type="SAM" id="Phobius"/>
    </source>
</evidence>
<dbReference type="Proteomes" id="UP000315439">
    <property type="component" value="Unassembled WGS sequence"/>
</dbReference>
<feature type="transmembrane region" description="Helical" evidence="2">
    <location>
        <begin position="73"/>
        <end position="91"/>
    </location>
</feature>
<organism evidence="3 4">
    <name type="scientific">Aliikangiella coralliicola</name>
    <dbReference type="NCBI Taxonomy" id="2592383"/>
    <lineage>
        <taxon>Bacteria</taxon>
        <taxon>Pseudomonadati</taxon>
        <taxon>Pseudomonadota</taxon>
        <taxon>Gammaproteobacteria</taxon>
        <taxon>Oceanospirillales</taxon>
        <taxon>Pleioneaceae</taxon>
        <taxon>Aliikangiella</taxon>
    </lineage>
</organism>
<reference evidence="3 4" key="1">
    <citation type="submission" date="2019-07" db="EMBL/GenBank/DDBJ databases">
        <title>Draft genome for Aliikangiella sp. M105.</title>
        <authorList>
            <person name="Wang G."/>
        </authorList>
    </citation>
    <scope>NUCLEOTIDE SEQUENCE [LARGE SCALE GENOMIC DNA]</scope>
    <source>
        <strain evidence="3 4">M105</strain>
    </source>
</reference>
<dbReference type="AlphaFoldDB" id="A0A545U8W3"/>
<proteinExistence type="predicted"/>
<dbReference type="EMBL" id="VIKS01000011">
    <property type="protein sequence ID" value="TQV85904.1"/>
    <property type="molecule type" value="Genomic_DNA"/>
</dbReference>
<gene>
    <name evidence="3" type="ORF">FLL46_18450</name>
</gene>
<evidence type="ECO:0008006" key="5">
    <source>
        <dbReference type="Google" id="ProtNLM"/>
    </source>
</evidence>
<keyword evidence="2" id="KW-1133">Transmembrane helix</keyword>
<protein>
    <recommendedName>
        <fullName evidence="5">DUF3137 domain-containing protein</fullName>
    </recommendedName>
</protein>
<evidence type="ECO:0000313" key="3">
    <source>
        <dbReference type="EMBL" id="TQV85904.1"/>
    </source>
</evidence>
<feature type="region of interest" description="Disordered" evidence="1">
    <location>
        <begin position="1"/>
        <end position="22"/>
    </location>
</feature>
<name>A0A545U8W3_9GAMM</name>